<dbReference type="SUPFAM" id="SSF51395">
    <property type="entry name" value="FMN-linked oxidoreductases"/>
    <property type="match status" value="1"/>
</dbReference>
<dbReference type="PANTHER" id="PTHR43656:SF2">
    <property type="entry name" value="BINDING OXIDOREDUCTASE, PUTATIVE (AFU_ORTHOLOGUE AFUA_2G08260)-RELATED"/>
    <property type="match status" value="1"/>
</dbReference>
<dbReference type="InterPro" id="IPR051799">
    <property type="entry name" value="NADH_flavin_oxidoreductase"/>
</dbReference>
<dbReference type="PANTHER" id="PTHR43656">
    <property type="entry name" value="BINDING OXIDOREDUCTASE, PUTATIVE (AFU_ORTHOLOGUE AFUA_2G08260)-RELATED"/>
    <property type="match status" value="1"/>
</dbReference>
<gene>
    <name evidence="4" type="ORF">UFOPK3001_00411</name>
    <name evidence="5" type="ORF">UFOPK3954_00827</name>
</gene>
<evidence type="ECO:0000256" key="1">
    <source>
        <dbReference type="ARBA" id="ARBA00022630"/>
    </source>
</evidence>
<evidence type="ECO:0000259" key="3">
    <source>
        <dbReference type="Pfam" id="PF00724"/>
    </source>
</evidence>
<dbReference type="CDD" id="cd02803">
    <property type="entry name" value="OYE_like_FMN_family"/>
    <property type="match status" value="1"/>
</dbReference>
<evidence type="ECO:0000313" key="5">
    <source>
        <dbReference type="EMBL" id="CAB4985745.1"/>
    </source>
</evidence>
<dbReference type="Gene3D" id="3.20.20.70">
    <property type="entry name" value="Aldolase class I"/>
    <property type="match status" value="1"/>
</dbReference>
<evidence type="ECO:0000256" key="2">
    <source>
        <dbReference type="ARBA" id="ARBA00023002"/>
    </source>
</evidence>
<dbReference type="EMBL" id="CAFAAJ010000018">
    <property type="protein sequence ID" value="CAB4792758.1"/>
    <property type="molecule type" value="Genomic_DNA"/>
</dbReference>
<dbReference type="GO" id="GO:0016491">
    <property type="term" value="F:oxidoreductase activity"/>
    <property type="evidence" value="ECO:0007669"/>
    <property type="project" value="UniProtKB-KW"/>
</dbReference>
<reference evidence="4" key="1">
    <citation type="submission" date="2020-05" db="EMBL/GenBank/DDBJ databases">
        <authorList>
            <person name="Chiriac C."/>
            <person name="Salcher M."/>
            <person name="Ghai R."/>
            <person name="Kavagutti S V."/>
        </authorList>
    </citation>
    <scope>NUCLEOTIDE SEQUENCE</scope>
</reference>
<keyword evidence="2" id="KW-0560">Oxidoreductase</keyword>
<keyword evidence="1" id="KW-0285">Flavoprotein</keyword>
<proteinExistence type="predicted"/>
<name>A0A6J6XBQ0_9ZZZZ</name>
<accession>A0A6J6XBQ0</accession>
<dbReference type="Pfam" id="PF00724">
    <property type="entry name" value="Oxidored_FMN"/>
    <property type="match status" value="1"/>
</dbReference>
<feature type="domain" description="NADH:flavin oxidoreductase/NADH oxidase N-terminal" evidence="3">
    <location>
        <begin position="15"/>
        <end position="241"/>
    </location>
</feature>
<organism evidence="4">
    <name type="scientific">freshwater metagenome</name>
    <dbReference type="NCBI Taxonomy" id="449393"/>
    <lineage>
        <taxon>unclassified sequences</taxon>
        <taxon>metagenomes</taxon>
        <taxon>ecological metagenomes</taxon>
    </lineage>
</organism>
<dbReference type="InterPro" id="IPR013785">
    <property type="entry name" value="Aldolase_TIM"/>
</dbReference>
<protein>
    <submittedName>
        <fullName evidence="4">Unannotated protein</fullName>
    </submittedName>
</protein>
<evidence type="ECO:0000313" key="4">
    <source>
        <dbReference type="EMBL" id="CAB4792758.1"/>
    </source>
</evidence>
<dbReference type="AlphaFoldDB" id="A0A6J6XBQ0"/>
<dbReference type="GO" id="GO:0010181">
    <property type="term" value="F:FMN binding"/>
    <property type="evidence" value="ECO:0007669"/>
    <property type="project" value="InterPro"/>
</dbReference>
<dbReference type="InterPro" id="IPR001155">
    <property type="entry name" value="OxRdtase_FMN_N"/>
</dbReference>
<dbReference type="EMBL" id="CAFBON010000069">
    <property type="protein sequence ID" value="CAB4985745.1"/>
    <property type="molecule type" value="Genomic_DNA"/>
</dbReference>
<sequence>MATPFDTLSFSTGPDMKNRFMLAPLTNSQSNADGTLSDEEFHWLTLRAQGGFGLTMTCAAHVQKVGQGFPGQLGVFGDEHLPGLTRLASALNATGTVSYIQLHHAGNRSPADLVGQAVCPSEDSGARALTTAEVEQLAADFVAAAVRSQKAGFHGVELHGAHSYMICQFLSAELNRRTDQYGGSLENRSRLLFEIVAGIRAACPGLALGVRLSPERFGMQIAEIVEVYGRLVDAGVDLIDMSLWDVYKMPLEEGVFGGQTLTEIFAGLPRGGTRLGVAGKIHDPADVQRVLDLGVDVPVLGRVAILHHDYVKLMAAGEFVPRRPPVAPEVLLGEGLSPNFVTYMKTSFKGFVAD</sequence>